<keyword evidence="3" id="KW-1185">Reference proteome</keyword>
<evidence type="ECO:0000313" key="3">
    <source>
        <dbReference type="Proteomes" id="UP000198582"/>
    </source>
</evidence>
<accession>A0A1H8Y3V6</accession>
<organism evidence="2 3">
    <name type="scientific">Amycolatopsis saalfeldensis</name>
    <dbReference type="NCBI Taxonomy" id="394193"/>
    <lineage>
        <taxon>Bacteria</taxon>
        <taxon>Bacillati</taxon>
        <taxon>Actinomycetota</taxon>
        <taxon>Actinomycetes</taxon>
        <taxon>Pseudonocardiales</taxon>
        <taxon>Pseudonocardiaceae</taxon>
        <taxon>Amycolatopsis</taxon>
    </lineage>
</organism>
<dbReference type="STRING" id="394193.SAMN04489732_1116"/>
<dbReference type="AlphaFoldDB" id="A0A1H8Y3V6"/>
<evidence type="ECO:0000256" key="1">
    <source>
        <dbReference type="SAM" id="Coils"/>
    </source>
</evidence>
<keyword evidence="1" id="KW-0175">Coiled coil</keyword>
<dbReference type="RefSeq" id="WP_143086271.1">
    <property type="nucleotide sequence ID" value="NZ_FOEF01000011.1"/>
</dbReference>
<reference evidence="2 3" key="1">
    <citation type="submission" date="2016-10" db="EMBL/GenBank/DDBJ databases">
        <authorList>
            <person name="de Groot N.N."/>
        </authorList>
    </citation>
    <scope>NUCLEOTIDE SEQUENCE [LARGE SCALE GENOMIC DNA]</scope>
    <source>
        <strain evidence="2 3">DSM 44993</strain>
    </source>
</reference>
<dbReference type="Proteomes" id="UP000198582">
    <property type="component" value="Unassembled WGS sequence"/>
</dbReference>
<feature type="coiled-coil region" evidence="1">
    <location>
        <begin position="322"/>
        <end position="349"/>
    </location>
</feature>
<dbReference type="EMBL" id="FOEF01000011">
    <property type="protein sequence ID" value="SEP46970.1"/>
    <property type="molecule type" value="Genomic_DNA"/>
</dbReference>
<protein>
    <submittedName>
        <fullName evidence="2">Uncharacterized protein</fullName>
    </submittedName>
</protein>
<proteinExistence type="predicted"/>
<evidence type="ECO:0000313" key="2">
    <source>
        <dbReference type="EMBL" id="SEP46970.1"/>
    </source>
</evidence>
<dbReference type="OrthoDB" id="5195964at2"/>
<name>A0A1H8Y3V6_9PSEU</name>
<gene>
    <name evidence="2" type="ORF">SAMN04489732_1116</name>
</gene>
<sequence length="422" mass="45994">MPAYTYLIQVLPRGGGSWATLREPRTGAPLSGTFGVLEAAEDGLPEAAMAAMAGFRSMGLKLRIAFWAGSRINERLYSNEISCMVHSDGSVVTAEEIQQEARNQAEGKPRVRPDCPHAPHDAACGHAGSCGQAHRGAECEAVRPACPACFQEVRPTAIPALVEEIRRTGDLVLRCSSCEALAFEFDTDLVCGTCHWLVPGVNEELEDQYFANGGEFEPPPGSCPGCSGQMPGLDRAFSLDCPKCGCNVFLTLDKATPGGTITTMCPDSACGEFISLPATIWCQECGQNLRSPEVVRKLTLAANALRLPDSVDSRESEDVRLARRLANAAESLNRRYSHLTQEQKNLLLDRGFLDSLISSPSPLADWVRDAVEMRAIGHERYREGGMRALRETHQRIMELGLDHRVAARTVEQYWGGIGDWMS</sequence>